<reference evidence="3 4" key="1">
    <citation type="submission" date="2016-10" db="EMBL/GenBank/DDBJ databases">
        <authorList>
            <person name="de Groot N.N."/>
        </authorList>
    </citation>
    <scope>NUCLEOTIDE SEQUENCE [LARGE SCALE GENOMIC DNA]</scope>
    <source>
        <strain evidence="3 4">Nm22</strain>
    </source>
</reference>
<dbReference type="PANTHER" id="PTHR37483">
    <property type="entry name" value="UPF0125 PROTEIN RATB"/>
    <property type="match status" value="1"/>
</dbReference>
<evidence type="ECO:0000313" key="4">
    <source>
        <dbReference type="Proteomes" id="UP000199459"/>
    </source>
</evidence>
<dbReference type="EMBL" id="FOCP01000013">
    <property type="protein sequence ID" value="SEN32119.1"/>
    <property type="molecule type" value="Genomic_DNA"/>
</dbReference>
<sequence>MAADDQIIGKMAESIEVEIVYALPENQYLRTLQVPVGTTVEQAIRLSRMTDQFPDIDLNENRLGIFSKFVDLDTVLRPFDRIEIYRSLRIDPKEARRLRVKRKQR</sequence>
<dbReference type="Gene3D" id="3.10.20.280">
    <property type="entry name" value="RnfH-like"/>
    <property type="match status" value="1"/>
</dbReference>
<dbReference type="InterPro" id="IPR005346">
    <property type="entry name" value="RnfH"/>
</dbReference>
<accession>A0A1H8FK64</accession>
<evidence type="ECO:0000313" key="3">
    <source>
        <dbReference type="EMBL" id="SEN32119.1"/>
    </source>
</evidence>
<name>A0A1H8FK64_9PROT</name>
<dbReference type="InterPro" id="IPR037021">
    <property type="entry name" value="RnfH_sf"/>
</dbReference>
<evidence type="ECO:0000256" key="1">
    <source>
        <dbReference type="ARBA" id="ARBA00010645"/>
    </source>
</evidence>
<organism evidence="3 4">
    <name type="scientific">Nitrosomonas marina</name>
    <dbReference type="NCBI Taxonomy" id="917"/>
    <lineage>
        <taxon>Bacteria</taxon>
        <taxon>Pseudomonadati</taxon>
        <taxon>Pseudomonadota</taxon>
        <taxon>Betaproteobacteria</taxon>
        <taxon>Nitrosomonadales</taxon>
        <taxon>Nitrosomonadaceae</taxon>
        <taxon>Nitrosomonas</taxon>
    </lineage>
</organism>
<dbReference type="RefSeq" id="WP_090632519.1">
    <property type="nucleotide sequence ID" value="NZ_FOCP01000013.1"/>
</dbReference>
<dbReference type="OrthoDB" id="9796575at2"/>
<dbReference type="InterPro" id="IPR016155">
    <property type="entry name" value="Mopterin_synth/thiamin_S_b"/>
</dbReference>
<dbReference type="Proteomes" id="UP000199459">
    <property type="component" value="Unassembled WGS sequence"/>
</dbReference>
<dbReference type="SUPFAM" id="SSF54285">
    <property type="entry name" value="MoaD/ThiS"/>
    <property type="match status" value="1"/>
</dbReference>
<dbReference type="PANTHER" id="PTHR37483:SF1">
    <property type="entry name" value="UPF0125 PROTEIN RATB"/>
    <property type="match status" value="1"/>
</dbReference>
<dbReference type="AlphaFoldDB" id="A0A1H8FK64"/>
<dbReference type="STRING" id="917.SAMN05216326_10265"/>
<protein>
    <recommendedName>
        <fullName evidence="2">UPF0125 protein SAMN05216325_11381</fullName>
    </recommendedName>
</protein>
<evidence type="ECO:0000256" key="2">
    <source>
        <dbReference type="HAMAP-Rule" id="MF_00460"/>
    </source>
</evidence>
<gene>
    <name evidence="3" type="ORF">SAMN05216325_11381</name>
</gene>
<dbReference type="Pfam" id="PF03658">
    <property type="entry name" value="Ub-RnfH"/>
    <property type="match status" value="1"/>
</dbReference>
<dbReference type="NCBIfam" id="NF002490">
    <property type="entry name" value="PRK01777.1"/>
    <property type="match status" value="1"/>
</dbReference>
<proteinExistence type="inferred from homology"/>
<comment type="similarity">
    <text evidence="1 2">Belongs to the UPF0125 (RnfH) family.</text>
</comment>
<dbReference type="HAMAP" id="MF_00460">
    <property type="entry name" value="UPF0125_RnfH"/>
    <property type="match status" value="1"/>
</dbReference>